<dbReference type="InterPro" id="IPR036188">
    <property type="entry name" value="FAD/NAD-bd_sf"/>
</dbReference>
<keyword evidence="8" id="KW-0408">Iron</keyword>
<evidence type="ECO:0000256" key="4">
    <source>
        <dbReference type="ARBA" id="ARBA00022630"/>
    </source>
</evidence>
<evidence type="ECO:0000256" key="6">
    <source>
        <dbReference type="ARBA" id="ARBA00022723"/>
    </source>
</evidence>
<dbReference type="PANTHER" id="PTHR42917">
    <property type="entry name" value="2,4-DIENOYL-COA REDUCTASE"/>
    <property type="match status" value="1"/>
</dbReference>
<dbReference type="InterPro" id="IPR023753">
    <property type="entry name" value="FAD/NAD-binding_dom"/>
</dbReference>
<organism evidence="12">
    <name type="scientific">freshwater metagenome</name>
    <dbReference type="NCBI Taxonomy" id="449393"/>
    <lineage>
        <taxon>unclassified sequences</taxon>
        <taxon>metagenomes</taxon>
        <taxon>ecological metagenomes</taxon>
    </lineage>
</organism>
<dbReference type="Pfam" id="PF07992">
    <property type="entry name" value="Pyr_redox_2"/>
    <property type="match status" value="1"/>
</dbReference>
<evidence type="ECO:0000256" key="7">
    <source>
        <dbReference type="ARBA" id="ARBA00023002"/>
    </source>
</evidence>
<dbReference type="AlphaFoldDB" id="A0A6J5YIQ2"/>
<dbReference type="GO" id="GO:0051536">
    <property type="term" value="F:iron-sulfur cluster binding"/>
    <property type="evidence" value="ECO:0007669"/>
    <property type="project" value="UniProtKB-KW"/>
</dbReference>
<dbReference type="InterPro" id="IPR013785">
    <property type="entry name" value="Aldolase_TIM"/>
</dbReference>
<dbReference type="GO" id="GO:0010181">
    <property type="term" value="F:FMN binding"/>
    <property type="evidence" value="ECO:0007669"/>
    <property type="project" value="InterPro"/>
</dbReference>
<name>A0A6J5YIQ2_9ZZZZ</name>
<dbReference type="Gene3D" id="3.50.50.60">
    <property type="entry name" value="FAD/NAD(P)-binding domain"/>
    <property type="match status" value="3"/>
</dbReference>
<accession>A0A6J5YIQ2</accession>
<evidence type="ECO:0000256" key="5">
    <source>
        <dbReference type="ARBA" id="ARBA00022643"/>
    </source>
</evidence>
<feature type="domain" description="NADH:flavin oxidoreductase/NADH oxidase N-terminal" evidence="10">
    <location>
        <begin position="19"/>
        <end position="372"/>
    </location>
</feature>
<evidence type="ECO:0000256" key="3">
    <source>
        <dbReference type="ARBA" id="ARBA00011048"/>
    </source>
</evidence>
<feature type="domain" description="FAD/NAD(P)-binding" evidence="11">
    <location>
        <begin position="417"/>
        <end position="681"/>
    </location>
</feature>
<evidence type="ECO:0000256" key="1">
    <source>
        <dbReference type="ARBA" id="ARBA00001917"/>
    </source>
</evidence>
<dbReference type="PRINTS" id="PR00368">
    <property type="entry name" value="FADPNR"/>
</dbReference>
<keyword evidence="4" id="KW-0285">Flavoprotein</keyword>
<dbReference type="PRINTS" id="PR00411">
    <property type="entry name" value="PNDRDTASEI"/>
</dbReference>
<dbReference type="GO" id="GO:0046872">
    <property type="term" value="F:metal ion binding"/>
    <property type="evidence" value="ECO:0007669"/>
    <property type="project" value="UniProtKB-KW"/>
</dbReference>
<dbReference type="PANTHER" id="PTHR42917:SF2">
    <property type="entry name" value="2,4-DIENOYL-COA REDUCTASE [(2E)-ENOYL-COA-PRODUCING]"/>
    <property type="match status" value="1"/>
</dbReference>
<keyword evidence="5" id="KW-0288">FMN</keyword>
<dbReference type="InterPro" id="IPR051793">
    <property type="entry name" value="NADH:flavin_oxidoreductase"/>
</dbReference>
<dbReference type="InterPro" id="IPR001155">
    <property type="entry name" value="OxRdtase_FMN_N"/>
</dbReference>
<dbReference type="SUPFAM" id="SSF51905">
    <property type="entry name" value="FAD/NAD(P)-binding domain"/>
    <property type="match status" value="1"/>
</dbReference>
<reference evidence="12" key="1">
    <citation type="submission" date="2020-05" db="EMBL/GenBank/DDBJ databases">
        <authorList>
            <person name="Chiriac C."/>
            <person name="Salcher M."/>
            <person name="Ghai R."/>
            <person name="Kavagutti S V."/>
        </authorList>
    </citation>
    <scope>NUCLEOTIDE SEQUENCE</scope>
</reference>
<dbReference type="Pfam" id="PF00724">
    <property type="entry name" value="Oxidored_FMN"/>
    <property type="match status" value="1"/>
</dbReference>
<comment type="cofactor">
    <cofactor evidence="2">
        <name>[4Fe-4S] cluster</name>
        <dbReference type="ChEBI" id="CHEBI:49883"/>
    </cofactor>
</comment>
<evidence type="ECO:0000256" key="8">
    <source>
        <dbReference type="ARBA" id="ARBA00023004"/>
    </source>
</evidence>
<dbReference type="Gene3D" id="3.40.50.720">
    <property type="entry name" value="NAD(P)-binding Rossmann-like Domain"/>
    <property type="match status" value="2"/>
</dbReference>
<dbReference type="SUPFAM" id="SSF51395">
    <property type="entry name" value="FMN-linked oxidoreductases"/>
    <property type="match status" value="1"/>
</dbReference>
<gene>
    <name evidence="12" type="ORF">UFOPK1392_01295</name>
</gene>
<evidence type="ECO:0000256" key="2">
    <source>
        <dbReference type="ARBA" id="ARBA00001966"/>
    </source>
</evidence>
<keyword evidence="7" id="KW-0560">Oxidoreductase</keyword>
<keyword evidence="9" id="KW-0411">Iron-sulfur</keyword>
<evidence type="ECO:0000313" key="12">
    <source>
        <dbReference type="EMBL" id="CAB4323539.1"/>
    </source>
</evidence>
<evidence type="ECO:0000256" key="9">
    <source>
        <dbReference type="ARBA" id="ARBA00023014"/>
    </source>
</evidence>
<evidence type="ECO:0000259" key="10">
    <source>
        <dbReference type="Pfam" id="PF00724"/>
    </source>
</evidence>
<dbReference type="EMBL" id="CAEMXZ010000052">
    <property type="protein sequence ID" value="CAB4323539.1"/>
    <property type="molecule type" value="Genomic_DNA"/>
</dbReference>
<proteinExistence type="inferred from homology"/>
<keyword evidence="6" id="KW-0479">Metal-binding</keyword>
<dbReference type="CDD" id="cd02803">
    <property type="entry name" value="OYE_like_FMN_family"/>
    <property type="match status" value="1"/>
</dbReference>
<comment type="cofactor">
    <cofactor evidence="1">
        <name>FMN</name>
        <dbReference type="ChEBI" id="CHEBI:58210"/>
    </cofactor>
</comment>
<protein>
    <submittedName>
        <fullName evidence="12">Unannotated protein</fullName>
    </submittedName>
</protein>
<dbReference type="Gene3D" id="3.20.20.70">
    <property type="entry name" value="Aldolase class I"/>
    <property type="match status" value="1"/>
</dbReference>
<comment type="similarity">
    <text evidence="3">In the N-terminal section; belongs to the NADH:flavin oxidoreductase/NADH oxidase family.</text>
</comment>
<dbReference type="GO" id="GO:0016491">
    <property type="term" value="F:oxidoreductase activity"/>
    <property type="evidence" value="ECO:0007669"/>
    <property type="project" value="UniProtKB-KW"/>
</dbReference>
<sequence length="714" mass="76341">MATRERRPAKASAAPVRRLLEPGRIGPMELRNRIVMPAMDQNTCDEGAITDLTIAHYEARAKGGVGLLILETSAVAWPVGATSIHQPALSDDRFLPGLTRLAEVAHAHGARIVVQACHHGKTAGVDPMQDREQLVPSVPLPEDPPDISAITMPELMKMAALTGGKRATHREATADDIAWVIDQFVEAAARVQRAGFDGIEVHAAHGYLISTFLSPRFNRRTDDYGGSDGNRARLLVEIVQGIRARCGSGFAIIVRLDGREYAEGGIEPLLSAEYAAMAEQAGADAIHVTASGVDAMGVGFTNGPLPWQPGQYVGLAAVVKQRVAIPVIAVGRIMPAQAESVLVDGDCDFISMGRQLLADPELPAKLLAGRPDAVRTCINCYVCVAQNFWDGTPICAVNAELGHYDEGTIERADAARTIAVIGGGPGGMEAARVAALRGHRVVLFERSKHLGGTARFSSLTTPMNAELVRYLSTMMADLDVEVRLDSTATVEALRVLAPDAVVVATGARRERPTVPGADLPHVLSGDDLRAMLTGDDPKVMAQLSLVKRIIVSAGRSLGLLSTIDRVRHWSTRWMPIGRDVVVVGGGLVGVELAEFLAERGRRVVVLEEGDKLAVEMAHPRRARALHEARSHGVEFVTGASLRSISHDSVEYVVSDEVRTARASQVIIASGVEPDHALADTLRAESFDVRVVGDAEKVGYIEGAIRSGYVTARQL</sequence>
<evidence type="ECO:0000259" key="11">
    <source>
        <dbReference type="Pfam" id="PF07992"/>
    </source>
</evidence>